<keyword evidence="6" id="KW-1185">Reference proteome</keyword>
<dbReference type="CDD" id="cd06661">
    <property type="entry name" value="GGCT_like"/>
    <property type="match status" value="1"/>
</dbReference>
<dbReference type="InterPro" id="IPR036568">
    <property type="entry name" value="GGCT-like_sf"/>
</dbReference>
<evidence type="ECO:0000256" key="3">
    <source>
        <dbReference type="ARBA" id="ARBA00030602"/>
    </source>
</evidence>
<dbReference type="OrthoDB" id="1044435at2759"/>
<dbReference type="Proteomes" id="UP000001861">
    <property type="component" value="Unassembled WGS sequence"/>
</dbReference>
<comment type="caution">
    <text evidence="5">The sequence shown here is derived from an EMBL/GenBank/DDBJ whole genome shotgun (WGS) entry which is preliminary data.</text>
</comment>
<gene>
    <name evidence="5" type="ORF">CC1G_06311</name>
</gene>
<dbReference type="KEGG" id="cci:CC1G_06311"/>
<sequence>MSTYNAFFYGTLMHPRILKQIIMNDGSHLKCCPAVLLGYTRHKVKDQDYPGILPSSESEALVGRELSPSERTVRGTFVTGLTAADMILLDGFEDDEYRKATVDIHPLTPLIAVNDHPGEDQELVLLHASPLPTAECLPCSLKAETYVYSVPTGLEPDLWSFDDFVKNNARKWFDYQPQ</sequence>
<dbReference type="Pfam" id="PF06094">
    <property type="entry name" value="GGACT"/>
    <property type="match status" value="1"/>
</dbReference>
<organism evidence="5 6">
    <name type="scientific">Coprinopsis cinerea (strain Okayama-7 / 130 / ATCC MYA-4618 / FGSC 9003)</name>
    <name type="common">Inky cap fungus</name>
    <name type="synonym">Hormographiella aspergillata</name>
    <dbReference type="NCBI Taxonomy" id="240176"/>
    <lineage>
        <taxon>Eukaryota</taxon>
        <taxon>Fungi</taxon>
        <taxon>Dikarya</taxon>
        <taxon>Basidiomycota</taxon>
        <taxon>Agaricomycotina</taxon>
        <taxon>Agaricomycetes</taxon>
        <taxon>Agaricomycetidae</taxon>
        <taxon>Agaricales</taxon>
        <taxon>Agaricineae</taxon>
        <taxon>Psathyrellaceae</taxon>
        <taxon>Coprinopsis</taxon>
    </lineage>
</organism>
<dbReference type="PANTHER" id="PTHR31544:SF2">
    <property type="entry name" value="AIG2-LIKE PROTEIN D"/>
    <property type="match status" value="1"/>
</dbReference>
<evidence type="ECO:0000259" key="4">
    <source>
        <dbReference type="Pfam" id="PF06094"/>
    </source>
</evidence>
<protein>
    <recommendedName>
        <fullName evidence="3">Putative gamma-glutamylcyclotransferase</fullName>
    </recommendedName>
</protein>
<evidence type="ECO:0000256" key="2">
    <source>
        <dbReference type="ARBA" id="ARBA00022679"/>
    </source>
</evidence>
<proteinExistence type="inferred from homology"/>
<dbReference type="HOGENOM" id="CLU_093936_1_0_1"/>
<reference evidence="5 6" key="1">
    <citation type="journal article" date="2010" name="Proc. Natl. Acad. Sci. U.S.A.">
        <title>Insights into evolution of multicellular fungi from the assembled chromosomes of the mushroom Coprinopsis cinerea (Coprinus cinereus).</title>
        <authorList>
            <person name="Stajich J.E."/>
            <person name="Wilke S.K."/>
            <person name="Ahren D."/>
            <person name="Au C.H."/>
            <person name="Birren B.W."/>
            <person name="Borodovsky M."/>
            <person name="Burns C."/>
            <person name="Canback B."/>
            <person name="Casselton L.A."/>
            <person name="Cheng C.K."/>
            <person name="Deng J."/>
            <person name="Dietrich F.S."/>
            <person name="Fargo D.C."/>
            <person name="Farman M.L."/>
            <person name="Gathman A.C."/>
            <person name="Goldberg J."/>
            <person name="Guigo R."/>
            <person name="Hoegger P.J."/>
            <person name="Hooker J.B."/>
            <person name="Huggins A."/>
            <person name="James T.Y."/>
            <person name="Kamada T."/>
            <person name="Kilaru S."/>
            <person name="Kodira C."/>
            <person name="Kues U."/>
            <person name="Kupfer D."/>
            <person name="Kwan H.S."/>
            <person name="Lomsadze A."/>
            <person name="Li W."/>
            <person name="Lilly W.W."/>
            <person name="Ma L.J."/>
            <person name="Mackey A.J."/>
            <person name="Manning G."/>
            <person name="Martin F."/>
            <person name="Muraguchi H."/>
            <person name="Natvig D.O."/>
            <person name="Palmerini H."/>
            <person name="Ramesh M.A."/>
            <person name="Rehmeyer C.J."/>
            <person name="Roe B.A."/>
            <person name="Shenoy N."/>
            <person name="Stanke M."/>
            <person name="Ter-Hovhannisyan V."/>
            <person name="Tunlid A."/>
            <person name="Velagapudi R."/>
            <person name="Vision T.J."/>
            <person name="Zeng Q."/>
            <person name="Zolan M.E."/>
            <person name="Pukkila P.J."/>
        </authorList>
    </citation>
    <scope>NUCLEOTIDE SEQUENCE [LARGE SCALE GENOMIC DNA]</scope>
    <source>
        <strain evidence="6">Okayama-7 / 130 / ATCC MYA-4618 / FGSC 9003</strain>
    </source>
</reference>
<evidence type="ECO:0000313" key="6">
    <source>
        <dbReference type="Proteomes" id="UP000001861"/>
    </source>
</evidence>
<accession>A8NTG9</accession>
<keyword evidence="2" id="KW-0808">Transferase</keyword>
<dbReference type="PANTHER" id="PTHR31544">
    <property type="entry name" value="AIG2-LIKE PROTEIN D"/>
    <property type="match status" value="1"/>
</dbReference>
<comment type="similarity">
    <text evidence="1">Belongs to the gamma-glutamylcyclotransferase family.</text>
</comment>
<name>A8NTG9_COPC7</name>
<dbReference type="InterPro" id="IPR045038">
    <property type="entry name" value="AIG2-like"/>
</dbReference>
<dbReference type="InParanoid" id="A8NTG9"/>
<dbReference type="eggNOG" id="ENOG502S7T1">
    <property type="taxonomic scope" value="Eukaryota"/>
</dbReference>
<dbReference type="Gene3D" id="3.10.490.10">
    <property type="entry name" value="Gamma-glutamyl cyclotransferase-like"/>
    <property type="match status" value="1"/>
</dbReference>
<dbReference type="GeneID" id="6012767"/>
<dbReference type="InterPro" id="IPR013024">
    <property type="entry name" value="GGCT-like"/>
</dbReference>
<dbReference type="GO" id="GO:0016740">
    <property type="term" value="F:transferase activity"/>
    <property type="evidence" value="ECO:0007669"/>
    <property type="project" value="UniProtKB-KW"/>
</dbReference>
<dbReference type="EMBL" id="AACS02000004">
    <property type="protein sequence ID" value="EAU85598.2"/>
    <property type="molecule type" value="Genomic_DNA"/>
</dbReference>
<dbReference type="VEuPathDB" id="FungiDB:CC1G_06311"/>
<dbReference type="RefSeq" id="XP_001836226.2">
    <property type="nucleotide sequence ID" value="XM_001836174.2"/>
</dbReference>
<evidence type="ECO:0000313" key="5">
    <source>
        <dbReference type="EMBL" id="EAU85598.2"/>
    </source>
</evidence>
<feature type="domain" description="Gamma-glutamylcyclotransferase AIG2-like" evidence="4">
    <location>
        <begin position="7"/>
        <end position="104"/>
    </location>
</feature>
<dbReference type="OMA" id="RDNAWKW"/>
<evidence type="ECO:0000256" key="1">
    <source>
        <dbReference type="ARBA" id="ARBA00008861"/>
    </source>
</evidence>
<dbReference type="InterPro" id="IPR009288">
    <property type="entry name" value="AIG2-like_dom"/>
</dbReference>
<dbReference type="SUPFAM" id="SSF110857">
    <property type="entry name" value="Gamma-glutamyl cyclotransferase-like"/>
    <property type="match status" value="1"/>
</dbReference>
<dbReference type="AlphaFoldDB" id="A8NTG9"/>